<dbReference type="HOGENOM" id="CLU_005679_2_0_9"/>
<dbReference type="EMBL" id="AWVF01000001">
    <property type="protein sequence ID" value="ERJ97605.1"/>
    <property type="molecule type" value="Genomic_DNA"/>
</dbReference>
<evidence type="ECO:0000259" key="2">
    <source>
        <dbReference type="Pfam" id="PF01757"/>
    </source>
</evidence>
<evidence type="ECO:0000313" key="3">
    <source>
        <dbReference type="EMBL" id="ERJ97605.1"/>
    </source>
</evidence>
<dbReference type="Pfam" id="PF01757">
    <property type="entry name" value="Acyl_transf_3"/>
    <property type="match status" value="1"/>
</dbReference>
<feature type="transmembrane region" description="Helical" evidence="1">
    <location>
        <begin position="304"/>
        <end position="328"/>
    </location>
</feature>
<feature type="domain" description="Acyltransferase 3" evidence="2">
    <location>
        <begin position="11"/>
        <end position="320"/>
    </location>
</feature>
<dbReference type="AlphaFoldDB" id="U2KZT4"/>
<comment type="caution">
    <text evidence="3">The sequence shown here is derived from an EMBL/GenBank/DDBJ whole genome shotgun (WGS) entry which is preliminary data.</text>
</comment>
<dbReference type="Proteomes" id="UP000016662">
    <property type="component" value="Unassembled WGS sequence"/>
</dbReference>
<feature type="transmembrane region" description="Helical" evidence="1">
    <location>
        <begin position="79"/>
        <end position="96"/>
    </location>
</feature>
<proteinExistence type="predicted"/>
<feature type="transmembrane region" description="Helical" evidence="1">
    <location>
        <begin position="159"/>
        <end position="177"/>
    </location>
</feature>
<dbReference type="PANTHER" id="PTHR23028">
    <property type="entry name" value="ACETYLTRANSFERASE"/>
    <property type="match status" value="1"/>
</dbReference>
<gene>
    <name evidence="3" type="ORF">RUMCAL_00018</name>
</gene>
<dbReference type="GO" id="GO:0016747">
    <property type="term" value="F:acyltransferase activity, transferring groups other than amino-acyl groups"/>
    <property type="evidence" value="ECO:0007669"/>
    <property type="project" value="InterPro"/>
</dbReference>
<dbReference type="InterPro" id="IPR002656">
    <property type="entry name" value="Acyl_transf_3_dom"/>
</dbReference>
<dbReference type="OrthoDB" id="9767863at2"/>
<feature type="transmembrane region" description="Helical" evidence="1">
    <location>
        <begin position="243"/>
        <end position="261"/>
    </location>
</feature>
<keyword evidence="4" id="KW-1185">Reference proteome</keyword>
<keyword evidence="3" id="KW-0012">Acyltransferase</keyword>
<sequence>MENKLNEKITSLNDLRALSAMLVVMSHINCTSEFLGTRRGAYAVSIFYMLSSFLCMYTTNTDINFKEKLVYVSRKIIKLIPLYYIFTLFTFLIVLIKPSLFNTTTASAEHLVKSLLFIPYQNENGIVRPILDVTWFLVLVFWFYIVFGISRIISNKNRGIICIGLLGIFFTVGSIFFNKNPLFLQYKSGVVSLILGIVVYYIYNCLKHNFPKEEKKKSWGINLFLYALMIAFVYPYSLLHNNFKYFVELIPLVILLIYVLLSKKAVEFKLIKIIAASSYSLYLCHEFVVKGFSRLIYNLDNLTVATFVLSFICLTISVMLSIMINRFIEQPLNNALSKRLFIQGEK</sequence>
<accession>U2KZT4</accession>
<dbReference type="eggNOG" id="COG1835">
    <property type="taxonomic scope" value="Bacteria"/>
</dbReference>
<dbReference type="RefSeq" id="WP_021680287.1">
    <property type="nucleotide sequence ID" value="NZ_KI260285.1"/>
</dbReference>
<organism evidence="3 4">
    <name type="scientific">Ruminococcus callidus ATCC 27760</name>
    <dbReference type="NCBI Taxonomy" id="411473"/>
    <lineage>
        <taxon>Bacteria</taxon>
        <taxon>Bacillati</taxon>
        <taxon>Bacillota</taxon>
        <taxon>Clostridia</taxon>
        <taxon>Eubacteriales</taxon>
        <taxon>Oscillospiraceae</taxon>
        <taxon>Ruminococcus</taxon>
    </lineage>
</organism>
<evidence type="ECO:0000256" key="1">
    <source>
        <dbReference type="SAM" id="Phobius"/>
    </source>
</evidence>
<feature type="transmembrane region" description="Helical" evidence="1">
    <location>
        <begin position="218"/>
        <end position="237"/>
    </location>
</feature>
<keyword evidence="3" id="KW-0808">Transferase</keyword>
<name>U2KZT4_9FIRM</name>
<keyword evidence="1" id="KW-0812">Transmembrane</keyword>
<protein>
    <submittedName>
        <fullName evidence="3">Acyltransferase</fullName>
    </submittedName>
</protein>
<dbReference type="PATRIC" id="fig|411473.3.peg.16"/>
<keyword evidence="1" id="KW-1133">Transmembrane helix</keyword>
<feature type="transmembrane region" description="Helical" evidence="1">
    <location>
        <begin position="126"/>
        <end position="147"/>
    </location>
</feature>
<evidence type="ECO:0000313" key="4">
    <source>
        <dbReference type="Proteomes" id="UP000016662"/>
    </source>
</evidence>
<feature type="transmembrane region" description="Helical" evidence="1">
    <location>
        <begin position="40"/>
        <end position="58"/>
    </location>
</feature>
<reference evidence="3 4" key="1">
    <citation type="submission" date="2013-07" db="EMBL/GenBank/DDBJ databases">
        <authorList>
            <person name="Weinstock G."/>
            <person name="Sodergren E."/>
            <person name="Wylie T."/>
            <person name="Fulton L."/>
            <person name="Fulton R."/>
            <person name="Fronick C."/>
            <person name="O'Laughlin M."/>
            <person name="Godfrey J."/>
            <person name="Miner T."/>
            <person name="Herter B."/>
            <person name="Appelbaum E."/>
            <person name="Cordes M."/>
            <person name="Lek S."/>
            <person name="Wollam A."/>
            <person name="Pepin K.H."/>
            <person name="Palsikar V.B."/>
            <person name="Mitreva M."/>
            <person name="Wilson R.K."/>
        </authorList>
    </citation>
    <scope>NUCLEOTIDE SEQUENCE [LARGE SCALE GENOMIC DNA]</scope>
    <source>
        <strain evidence="3 4">ATCC 27760</strain>
    </source>
</reference>
<dbReference type="InterPro" id="IPR050879">
    <property type="entry name" value="Acyltransferase_3"/>
</dbReference>
<feature type="transmembrane region" description="Helical" evidence="1">
    <location>
        <begin position="189"/>
        <end position="206"/>
    </location>
</feature>
<keyword evidence="1" id="KW-0472">Membrane</keyword>